<gene>
    <name evidence="1" type="ORF">LCGC14_0712770</name>
</gene>
<reference evidence="1" key="1">
    <citation type="journal article" date="2015" name="Nature">
        <title>Complex archaea that bridge the gap between prokaryotes and eukaryotes.</title>
        <authorList>
            <person name="Spang A."/>
            <person name="Saw J.H."/>
            <person name="Jorgensen S.L."/>
            <person name="Zaremba-Niedzwiedzka K."/>
            <person name="Martijn J."/>
            <person name="Lind A.E."/>
            <person name="van Eijk R."/>
            <person name="Schleper C."/>
            <person name="Guy L."/>
            <person name="Ettema T.J."/>
        </authorList>
    </citation>
    <scope>NUCLEOTIDE SEQUENCE</scope>
</reference>
<organism evidence="1">
    <name type="scientific">marine sediment metagenome</name>
    <dbReference type="NCBI Taxonomy" id="412755"/>
    <lineage>
        <taxon>unclassified sequences</taxon>
        <taxon>metagenomes</taxon>
        <taxon>ecological metagenomes</taxon>
    </lineage>
</organism>
<dbReference type="AlphaFoldDB" id="A0A0F9QZY5"/>
<evidence type="ECO:0000313" key="1">
    <source>
        <dbReference type="EMBL" id="KKN42467.1"/>
    </source>
</evidence>
<accession>A0A0F9QZY5</accession>
<proteinExistence type="predicted"/>
<sequence>MIKVEMIPELDPLPLPPPPPPQLVQITMSIEEARRLRFLVNQNITLPEVLSKGAYMDNRRCVSDFLNRVSAALGSANIGSAGGFE</sequence>
<protein>
    <submittedName>
        <fullName evidence="1">Uncharacterized protein</fullName>
    </submittedName>
</protein>
<dbReference type="EMBL" id="LAZR01001578">
    <property type="protein sequence ID" value="KKN42467.1"/>
    <property type="molecule type" value="Genomic_DNA"/>
</dbReference>
<name>A0A0F9QZY5_9ZZZZ</name>
<comment type="caution">
    <text evidence="1">The sequence shown here is derived from an EMBL/GenBank/DDBJ whole genome shotgun (WGS) entry which is preliminary data.</text>
</comment>